<dbReference type="RefSeq" id="WP_181741360.1">
    <property type="nucleotide sequence ID" value="NZ_JACEMT010000054.1"/>
</dbReference>
<dbReference type="Gene3D" id="2.160.10.10">
    <property type="entry name" value="Hexapeptide repeat proteins"/>
    <property type="match status" value="1"/>
</dbReference>
<keyword evidence="4" id="KW-0963">Cytoplasm</keyword>
<dbReference type="GO" id="GO:0005737">
    <property type="term" value="C:cytoplasm"/>
    <property type="evidence" value="ECO:0007669"/>
    <property type="project" value="UniProtKB-SubCell"/>
</dbReference>
<evidence type="ECO:0000256" key="2">
    <source>
        <dbReference type="ARBA" id="ARBA00007274"/>
    </source>
</evidence>
<comment type="caution">
    <text evidence="10">The sequence shown here is derived from an EMBL/GenBank/DDBJ whole genome shotgun (WGS) entry which is preliminary data.</text>
</comment>
<dbReference type="Proteomes" id="UP000538931">
    <property type="component" value="Unassembled WGS sequence"/>
</dbReference>
<dbReference type="FunFam" id="1.10.3130.10:FF:000002">
    <property type="entry name" value="Serine acetyltransferase"/>
    <property type="match status" value="1"/>
</dbReference>
<dbReference type="FunFam" id="2.160.10.10:FF:000007">
    <property type="entry name" value="Serine acetyltransferase"/>
    <property type="match status" value="1"/>
</dbReference>
<accession>A0A7W2ADS4</accession>
<evidence type="ECO:0000256" key="7">
    <source>
        <dbReference type="ARBA" id="ARBA00022737"/>
    </source>
</evidence>
<gene>
    <name evidence="10" type="primary">cysE</name>
    <name evidence="10" type="ORF">H1S06_14180</name>
</gene>
<proteinExistence type="inferred from homology"/>
<dbReference type="Pfam" id="PF00132">
    <property type="entry name" value="Hexapep"/>
    <property type="match status" value="1"/>
</dbReference>
<dbReference type="InterPro" id="IPR042122">
    <property type="entry name" value="Ser_AcTrfase_N_sf"/>
</dbReference>
<evidence type="ECO:0000256" key="5">
    <source>
        <dbReference type="ARBA" id="ARBA00022605"/>
    </source>
</evidence>
<dbReference type="AlphaFoldDB" id="A0A7W2ADS4"/>
<organism evidence="10 11">
    <name type="scientific">Marinobacterium marinum</name>
    <dbReference type="NCBI Taxonomy" id="2756129"/>
    <lineage>
        <taxon>Bacteria</taxon>
        <taxon>Pseudomonadati</taxon>
        <taxon>Pseudomonadota</taxon>
        <taxon>Gammaproteobacteria</taxon>
        <taxon>Oceanospirillales</taxon>
        <taxon>Oceanospirillaceae</taxon>
        <taxon>Marinobacterium</taxon>
    </lineage>
</organism>
<evidence type="ECO:0000313" key="11">
    <source>
        <dbReference type="Proteomes" id="UP000538931"/>
    </source>
</evidence>
<evidence type="ECO:0000313" key="10">
    <source>
        <dbReference type="EMBL" id="MBA4503503.1"/>
    </source>
</evidence>
<dbReference type="GO" id="GO:0006535">
    <property type="term" value="P:cysteine biosynthetic process from serine"/>
    <property type="evidence" value="ECO:0007669"/>
    <property type="project" value="InterPro"/>
</dbReference>
<evidence type="ECO:0000256" key="3">
    <source>
        <dbReference type="ARBA" id="ARBA00013266"/>
    </source>
</evidence>
<reference evidence="10 11" key="1">
    <citation type="submission" date="2020-07" db="EMBL/GenBank/DDBJ databases">
        <title>Bacterium isolated from marien macroalgae.</title>
        <authorList>
            <person name="Zhu K."/>
            <person name="Lu D."/>
            <person name="Du Z."/>
        </authorList>
    </citation>
    <scope>NUCLEOTIDE SEQUENCE [LARGE SCALE GENOMIC DNA]</scope>
    <source>
        <strain evidence="10 11">3-1745</strain>
    </source>
</reference>
<dbReference type="InterPro" id="IPR005881">
    <property type="entry name" value="Ser_O-AcTrfase"/>
</dbReference>
<keyword evidence="5" id="KW-0028">Amino-acid biosynthesis</keyword>
<dbReference type="InterPro" id="IPR001451">
    <property type="entry name" value="Hexapep"/>
</dbReference>
<evidence type="ECO:0000256" key="6">
    <source>
        <dbReference type="ARBA" id="ARBA00022679"/>
    </source>
</evidence>
<evidence type="ECO:0000256" key="1">
    <source>
        <dbReference type="ARBA" id="ARBA00004496"/>
    </source>
</evidence>
<dbReference type="PANTHER" id="PTHR42811">
    <property type="entry name" value="SERINE ACETYLTRANSFERASE"/>
    <property type="match status" value="1"/>
</dbReference>
<keyword evidence="7" id="KW-0677">Repeat</keyword>
<dbReference type="InterPro" id="IPR011004">
    <property type="entry name" value="Trimer_LpxA-like_sf"/>
</dbReference>
<evidence type="ECO:0000256" key="4">
    <source>
        <dbReference type="ARBA" id="ARBA00022490"/>
    </source>
</evidence>
<dbReference type="SUPFAM" id="SSF51161">
    <property type="entry name" value="Trimeric LpxA-like enzymes"/>
    <property type="match status" value="1"/>
</dbReference>
<dbReference type="Gene3D" id="1.10.3130.10">
    <property type="entry name" value="serine acetyltransferase, domain 1"/>
    <property type="match status" value="1"/>
</dbReference>
<comment type="similarity">
    <text evidence="2">Belongs to the transferase hexapeptide repeat family.</text>
</comment>
<comment type="subcellular location">
    <subcellularLocation>
        <location evidence="1">Cytoplasm</location>
    </subcellularLocation>
</comment>
<dbReference type="NCBIfam" id="TIGR01172">
    <property type="entry name" value="cysE"/>
    <property type="match status" value="1"/>
</dbReference>
<keyword evidence="8 10" id="KW-0012">Acyltransferase</keyword>
<keyword evidence="11" id="KW-1185">Reference proteome</keyword>
<name>A0A7W2ADS4_9GAMM</name>
<protein>
    <recommendedName>
        <fullName evidence="3">serine O-acetyltransferase</fullName>
        <ecNumber evidence="3">2.3.1.30</ecNumber>
    </recommendedName>
</protein>
<dbReference type="GO" id="GO:0009001">
    <property type="term" value="F:serine O-acetyltransferase activity"/>
    <property type="evidence" value="ECO:0007669"/>
    <property type="project" value="UniProtKB-EC"/>
</dbReference>
<evidence type="ECO:0000256" key="9">
    <source>
        <dbReference type="ARBA" id="ARBA00049486"/>
    </source>
</evidence>
<keyword evidence="6 10" id="KW-0808">Transferase</keyword>
<evidence type="ECO:0000256" key="8">
    <source>
        <dbReference type="ARBA" id="ARBA00023315"/>
    </source>
</evidence>
<dbReference type="InterPro" id="IPR045304">
    <property type="entry name" value="LbH_SAT"/>
</dbReference>
<dbReference type="CDD" id="cd03354">
    <property type="entry name" value="LbH_SAT"/>
    <property type="match status" value="1"/>
</dbReference>
<dbReference type="InterPro" id="IPR053376">
    <property type="entry name" value="Serine_acetyltransferase"/>
</dbReference>
<dbReference type="EMBL" id="JACEMT010000054">
    <property type="protein sequence ID" value="MBA4503503.1"/>
    <property type="molecule type" value="Genomic_DNA"/>
</dbReference>
<dbReference type="NCBIfam" id="NF041874">
    <property type="entry name" value="EPS_EpsC"/>
    <property type="match status" value="1"/>
</dbReference>
<comment type="catalytic activity">
    <reaction evidence="9">
        <text>L-serine + acetyl-CoA = O-acetyl-L-serine + CoA</text>
        <dbReference type="Rhea" id="RHEA:24560"/>
        <dbReference type="ChEBI" id="CHEBI:33384"/>
        <dbReference type="ChEBI" id="CHEBI:57287"/>
        <dbReference type="ChEBI" id="CHEBI:57288"/>
        <dbReference type="ChEBI" id="CHEBI:58340"/>
        <dbReference type="EC" id="2.3.1.30"/>
    </reaction>
</comment>
<sequence length="285" mass="31127">MFKQIREDIASVFHRDPAARNTFEVLTTYPGLHAIWFHRLANAFWRRNFKWLARTLSNLARWFTGIEIHPGATIGRRFFIDHGMGVVIGETAEIGDDVTLYHGVTLGGTTWNKGKRHPTLGDNVVCGAGAKVLGPITIGAGARVGSNAVVTRDVPEEATVVGIPGRIIKRQPEEVTPEEQKRREMADKVGFDAYAVTREVSDPVAHAIRCLLDHIQAMDHKVETMGKVLCELKPNYCDEQLPELKSSDFEAAVDDAGSVLSGDAAVEEVAASSGAAKDRGNESVK</sequence>
<dbReference type="EC" id="2.3.1.30" evidence="3"/>